<dbReference type="GO" id="GO:0046872">
    <property type="term" value="F:metal ion binding"/>
    <property type="evidence" value="ECO:0007669"/>
    <property type="project" value="UniProtKB-KW"/>
</dbReference>
<feature type="domain" description="Radical SAM core" evidence="8">
    <location>
        <begin position="1"/>
        <end position="209"/>
    </location>
</feature>
<dbReference type="InterPro" id="IPR047207">
    <property type="entry name" value="SPASM_anSME"/>
</dbReference>
<evidence type="ECO:0000256" key="4">
    <source>
        <dbReference type="ARBA" id="ARBA00022723"/>
    </source>
</evidence>
<dbReference type="Gene3D" id="3.20.20.70">
    <property type="entry name" value="Aldolase class I"/>
    <property type="match status" value="1"/>
</dbReference>
<comment type="cofactor">
    <cofactor evidence="1">
        <name>[4Fe-4S] cluster</name>
        <dbReference type="ChEBI" id="CHEBI:49883"/>
    </cofactor>
</comment>
<dbReference type="PANTHER" id="PTHR43273:SF3">
    <property type="entry name" value="ANAEROBIC SULFATASE-MATURATING ENZYME HOMOLOG ASLB-RELATED"/>
    <property type="match status" value="1"/>
</dbReference>
<keyword evidence="4" id="KW-0479">Metal-binding</keyword>
<evidence type="ECO:0000256" key="2">
    <source>
        <dbReference type="ARBA" id="ARBA00022485"/>
    </source>
</evidence>
<evidence type="ECO:0000256" key="7">
    <source>
        <dbReference type="ARBA" id="ARBA00023601"/>
    </source>
</evidence>
<name>X0SBF0_9ZZZZ</name>
<dbReference type="CDD" id="cd21120">
    <property type="entry name" value="SPASM_anSME"/>
    <property type="match status" value="1"/>
</dbReference>
<dbReference type="NCBIfam" id="TIGR03942">
    <property type="entry name" value="sulfatase_rSAM"/>
    <property type="match status" value="1"/>
</dbReference>
<accession>X0SBF0</accession>
<comment type="similarity">
    <text evidence="7">Belongs to the radical SAM superfamily. Anaerobic sulfatase-maturating enzyme family.</text>
</comment>
<organism evidence="9">
    <name type="scientific">marine sediment metagenome</name>
    <dbReference type="NCBI Taxonomy" id="412755"/>
    <lineage>
        <taxon>unclassified sequences</taxon>
        <taxon>metagenomes</taxon>
        <taxon>ecological metagenomes</taxon>
    </lineage>
</organism>
<dbReference type="AlphaFoldDB" id="X0SBF0"/>
<dbReference type="EMBL" id="BARS01008405">
    <property type="protein sequence ID" value="GAF78354.1"/>
    <property type="molecule type" value="Genomic_DNA"/>
</dbReference>
<feature type="non-terminal residue" evidence="9">
    <location>
        <position position="371"/>
    </location>
</feature>
<evidence type="ECO:0000259" key="8">
    <source>
        <dbReference type="PROSITE" id="PS51918"/>
    </source>
</evidence>
<evidence type="ECO:0000256" key="3">
    <source>
        <dbReference type="ARBA" id="ARBA00022691"/>
    </source>
</evidence>
<dbReference type="PROSITE" id="PS51918">
    <property type="entry name" value="RADICAL_SAM"/>
    <property type="match status" value="1"/>
</dbReference>
<dbReference type="Pfam" id="PF04055">
    <property type="entry name" value="Radical_SAM"/>
    <property type="match status" value="1"/>
</dbReference>
<evidence type="ECO:0000256" key="1">
    <source>
        <dbReference type="ARBA" id="ARBA00001966"/>
    </source>
</evidence>
<gene>
    <name evidence="9" type="ORF">S01H1_16040</name>
</gene>
<dbReference type="InterPro" id="IPR023885">
    <property type="entry name" value="4Fe4S-binding_SPASM_dom"/>
</dbReference>
<protein>
    <recommendedName>
        <fullName evidence="8">Radical SAM core domain-containing protein</fullName>
    </recommendedName>
</protein>
<feature type="non-terminal residue" evidence="9">
    <location>
        <position position="1"/>
    </location>
</feature>
<keyword evidence="5" id="KW-0408">Iron</keyword>
<dbReference type="CDD" id="cd01335">
    <property type="entry name" value="Radical_SAM"/>
    <property type="match status" value="1"/>
</dbReference>
<keyword evidence="3" id="KW-0949">S-adenosyl-L-methionine</keyword>
<evidence type="ECO:0000256" key="6">
    <source>
        <dbReference type="ARBA" id="ARBA00023014"/>
    </source>
</evidence>
<keyword evidence="6" id="KW-0411">Iron-sulfur</keyword>
<dbReference type="InterPro" id="IPR007197">
    <property type="entry name" value="rSAM"/>
</dbReference>
<reference evidence="9" key="1">
    <citation type="journal article" date="2014" name="Front. Microbiol.">
        <title>High frequency of phylogenetically diverse reductive dehalogenase-homologous genes in deep subseafloor sedimentary metagenomes.</title>
        <authorList>
            <person name="Kawai M."/>
            <person name="Futagami T."/>
            <person name="Toyoda A."/>
            <person name="Takaki Y."/>
            <person name="Nishi S."/>
            <person name="Hori S."/>
            <person name="Arai W."/>
            <person name="Tsubouchi T."/>
            <person name="Morono Y."/>
            <person name="Uchiyama I."/>
            <person name="Ito T."/>
            <person name="Fujiyama A."/>
            <person name="Inagaki F."/>
            <person name="Takami H."/>
        </authorList>
    </citation>
    <scope>NUCLEOTIDE SEQUENCE</scope>
    <source>
        <strain evidence="9">Expedition CK06-06</strain>
    </source>
</reference>
<dbReference type="InterPro" id="IPR058240">
    <property type="entry name" value="rSAM_sf"/>
</dbReference>
<dbReference type="GO" id="GO:0016491">
    <property type="term" value="F:oxidoreductase activity"/>
    <property type="evidence" value="ECO:0007669"/>
    <property type="project" value="InterPro"/>
</dbReference>
<dbReference type="PANTHER" id="PTHR43273">
    <property type="entry name" value="ANAEROBIC SULFATASE-MATURATING ENZYME HOMOLOG ASLB-RELATED"/>
    <property type="match status" value="1"/>
</dbReference>
<dbReference type="InterPro" id="IPR013785">
    <property type="entry name" value="Aldolase_TIM"/>
</dbReference>
<proteinExistence type="inferred from homology"/>
<sequence length="371" mass="42110">HCFYLVKEKLYPDTRSFRMSEATLDQFTRQYIEGQPENAPEVNFAWQGGEPTLLGVKFFQRAVELQEKYKRPGLRISNSLQTNGVLLDDHWGAFLHEHNFLVGISIDGPEELHDRYRRDRKGRGSFRRVMAGLEAIKKHEVEFNTMTVVQNDNGDHPEAVYDFLKEVGSRFFQFIPIVEPEGDGKVSHRSVGPEQYGHFLNRVFDRWLEQEDIGTIFVRDFDMLLGLVMGQPSSVCVHAETCGLAAAIEHNGDLYSCDHFVNPQDLLGNVALGVPASGSPRQALSEMIDGTQQTKFGRDKRDALPRCCRECRFLAYCYGGCPKDRVASAPDGEPGLNYLCTGYKLFYSHTLPVLEKMAKCLRVQRPASDYK</sequence>
<evidence type="ECO:0000313" key="9">
    <source>
        <dbReference type="EMBL" id="GAF78354.1"/>
    </source>
</evidence>
<keyword evidence="2" id="KW-0004">4Fe-4S</keyword>
<dbReference type="NCBIfam" id="TIGR04085">
    <property type="entry name" value="rSAM_more_4Fe4S"/>
    <property type="match status" value="1"/>
</dbReference>
<dbReference type="SUPFAM" id="SSF102114">
    <property type="entry name" value="Radical SAM enzymes"/>
    <property type="match status" value="1"/>
</dbReference>
<comment type="caution">
    <text evidence="9">The sequence shown here is derived from an EMBL/GenBank/DDBJ whole genome shotgun (WGS) entry which is preliminary data.</text>
</comment>
<evidence type="ECO:0000256" key="5">
    <source>
        <dbReference type="ARBA" id="ARBA00023004"/>
    </source>
</evidence>
<dbReference type="InterPro" id="IPR023867">
    <property type="entry name" value="Sulphatase_maturase_rSAM"/>
</dbReference>
<dbReference type="GO" id="GO:0051539">
    <property type="term" value="F:4 iron, 4 sulfur cluster binding"/>
    <property type="evidence" value="ECO:0007669"/>
    <property type="project" value="UniProtKB-KW"/>
</dbReference>